<proteinExistence type="inferred from homology"/>
<dbReference type="InterPro" id="IPR005119">
    <property type="entry name" value="LysR_subst-bd"/>
</dbReference>
<keyword evidence="5" id="KW-0804">Transcription</keyword>
<dbReference type="GO" id="GO:0003700">
    <property type="term" value="F:DNA-binding transcription factor activity"/>
    <property type="evidence" value="ECO:0007669"/>
    <property type="project" value="InterPro"/>
</dbReference>
<evidence type="ECO:0000313" key="9">
    <source>
        <dbReference type="Proteomes" id="UP000252631"/>
    </source>
</evidence>
<dbReference type="InterPro" id="IPR036388">
    <property type="entry name" value="WH-like_DNA-bd_sf"/>
</dbReference>
<protein>
    <submittedName>
        <fullName evidence="8">LysR family transcriptional regulator</fullName>
    </submittedName>
</protein>
<dbReference type="GO" id="GO:0000976">
    <property type="term" value="F:transcription cis-regulatory region binding"/>
    <property type="evidence" value="ECO:0007669"/>
    <property type="project" value="TreeGrafter"/>
</dbReference>
<accession>A0A336JVX7</accession>
<dbReference type="PROSITE" id="PS50931">
    <property type="entry name" value="HTH_LYSR"/>
    <property type="match status" value="1"/>
</dbReference>
<evidence type="ECO:0000256" key="2">
    <source>
        <dbReference type="ARBA" id="ARBA00009437"/>
    </source>
</evidence>
<reference evidence="8 9" key="1">
    <citation type="submission" date="2017-08" db="EMBL/GenBank/DDBJ databases">
        <authorList>
            <person name="de Groot N.N."/>
        </authorList>
    </citation>
    <scope>NUCLEOTIDE SEQUENCE [LARGE SCALE GENOMIC DNA]</scope>
    <source>
        <strain evidence="8 9">JA575</strain>
    </source>
</reference>
<dbReference type="PANTHER" id="PTHR30126:SF39">
    <property type="entry name" value="HTH-TYPE TRANSCRIPTIONAL REGULATOR CYSL"/>
    <property type="match status" value="1"/>
</dbReference>
<dbReference type="Proteomes" id="UP000256343">
    <property type="component" value="Unassembled WGS sequence"/>
</dbReference>
<dbReference type="Pfam" id="PF03466">
    <property type="entry name" value="LysR_substrate"/>
    <property type="match status" value="1"/>
</dbReference>
<organism evidence="8 9">
    <name type="scientific">Rhodopseudomonas pentothenatexigens</name>
    <dbReference type="NCBI Taxonomy" id="999699"/>
    <lineage>
        <taxon>Bacteria</taxon>
        <taxon>Pseudomonadati</taxon>
        <taxon>Pseudomonadota</taxon>
        <taxon>Alphaproteobacteria</taxon>
        <taxon>Hyphomicrobiales</taxon>
        <taxon>Nitrobacteraceae</taxon>
        <taxon>Rhodopseudomonas</taxon>
    </lineage>
</organism>
<dbReference type="RefSeq" id="WP_114357303.1">
    <property type="nucleotide sequence ID" value="NZ_QRDT01000006.1"/>
</dbReference>
<sequence>MTLEQLRIFIAVAEQQHMTRAASGLHLTQSATSAAIAALEARHGVKLFDRVGRGIVLTQAGRDFLGEARAVLARARAAAQALDDIAGLKRGSLSLAASQTVGNYWLPQRLLRFRQRYPGITLQLTIANTEQVAAAVRDGRADLGLVEGEVDEPLLSATPIGGDELVIVVGHDHPWRTLARLTAAKLSTTGWVLRERGSGTRAMFEATLRRAGLALSDLDVRLELPSNEAIRAAVESSDCATAISALVASPSLAAGTLHLLRFDLPRRVFHLLRHKEHSQSRAENALLAELSATPTGSPGFGYPNHR</sequence>
<dbReference type="OrthoDB" id="9808620at2"/>
<keyword evidence="10" id="KW-1185">Reference proteome</keyword>
<dbReference type="Proteomes" id="UP000252631">
    <property type="component" value="Unassembled WGS sequence"/>
</dbReference>
<evidence type="ECO:0000256" key="4">
    <source>
        <dbReference type="ARBA" id="ARBA00023125"/>
    </source>
</evidence>
<dbReference type="InterPro" id="IPR036390">
    <property type="entry name" value="WH_DNA-bd_sf"/>
</dbReference>
<dbReference type="SUPFAM" id="SSF46785">
    <property type="entry name" value="Winged helix' DNA-binding domain"/>
    <property type="match status" value="1"/>
</dbReference>
<dbReference type="Gene3D" id="1.10.10.10">
    <property type="entry name" value="Winged helix-like DNA-binding domain superfamily/Winged helix DNA-binding domain"/>
    <property type="match status" value="1"/>
</dbReference>
<evidence type="ECO:0000313" key="8">
    <source>
        <dbReference type="EMBL" id="SSW90191.1"/>
    </source>
</evidence>
<name>A0A336JVX7_9BRAD</name>
<evidence type="ECO:0000313" key="10">
    <source>
        <dbReference type="Proteomes" id="UP000256343"/>
    </source>
</evidence>
<keyword evidence="3" id="KW-0805">Transcription regulation</keyword>
<dbReference type="EMBL" id="UFQQ01000006">
    <property type="protein sequence ID" value="SSW90191.1"/>
    <property type="molecule type" value="Genomic_DNA"/>
</dbReference>
<gene>
    <name evidence="7" type="ORF">BJ125_10614</name>
    <name evidence="8" type="ORF">SAMN05892882_10614</name>
</gene>
<evidence type="ECO:0000256" key="3">
    <source>
        <dbReference type="ARBA" id="ARBA00023015"/>
    </source>
</evidence>
<comment type="similarity">
    <text evidence="2">Belongs to the LysR transcriptional regulatory family.</text>
</comment>
<evidence type="ECO:0000256" key="5">
    <source>
        <dbReference type="ARBA" id="ARBA00023163"/>
    </source>
</evidence>
<dbReference type="CDD" id="cd08420">
    <property type="entry name" value="PBP2_CysL_like"/>
    <property type="match status" value="1"/>
</dbReference>
<keyword evidence="4" id="KW-0238">DNA-binding</keyword>
<comment type="function">
    <text evidence="1">NodD regulates the expression of the nodABCFE genes which encode other nodulation proteins. NodD is also a negative regulator of its own expression. Binds flavonoids as inducers.</text>
</comment>
<dbReference type="FunFam" id="1.10.10.10:FF:000001">
    <property type="entry name" value="LysR family transcriptional regulator"/>
    <property type="match status" value="1"/>
</dbReference>
<dbReference type="Pfam" id="PF00126">
    <property type="entry name" value="HTH_1"/>
    <property type="match status" value="1"/>
</dbReference>
<dbReference type="Gene3D" id="3.40.190.290">
    <property type="match status" value="1"/>
</dbReference>
<dbReference type="PRINTS" id="PR00039">
    <property type="entry name" value="HTHLYSR"/>
</dbReference>
<dbReference type="EMBL" id="QRDT01000006">
    <property type="protein sequence ID" value="RED37691.1"/>
    <property type="molecule type" value="Genomic_DNA"/>
</dbReference>
<dbReference type="AlphaFoldDB" id="A0A336JVX7"/>
<evidence type="ECO:0000259" key="6">
    <source>
        <dbReference type="PROSITE" id="PS50931"/>
    </source>
</evidence>
<evidence type="ECO:0000256" key="1">
    <source>
        <dbReference type="ARBA" id="ARBA00003502"/>
    </source>
</evidence>
<dbReference type="SUPFAM" id="SSF53850">
    <property type="entry name" value="Periplasmic binding protein-like II"/>
    <property type="match status" value="1"/>
</dbReference>
<dbReference type="InterPro" id="IPR000847">
    <property type="entry name" value="LysR_HTH_N"/>
</dbReference>
<reference evidence="7 10" key="2">
    <citation type="submission" date="2018-07" db="EMBL/GenBank/DDBJ databases">
        <title>Genomic Encyclopedia of Archaeal and Bacterial Type Strains, Phase II (KMG-II): from individual species to whole genera.</title>
        <authorList>
            <person name="Goeker M."/>
        </authorList>
    </citation>
    <scope>NUCLEOTIDE SEQUENCE [LARGE SCALE GENOMIC DNA]</scope>
    <source>
        <strain evidence="7 10">JA575</strain>
    </source>
</reference>
<feature type="domain" description="HTH lysR-type" evidence="6">
    <location>
        <begin position="1"/>
        <end position="58"/>
    </location>
</feature>
<evidence type="ECO:0000313" key="7">
    <source>
        <dbReference type="EMBL" id="RED37691.1"/>
    </source>
</evidence>
<dbReference type="PANTHER" id="PTHR30126">
    <property type="entry name" value="HTH-TYPE TRANSCRIPTIONAL REGULATOR"/>
    <property type="match status" value="1"/>
</dbReference>